<dbReference type="Gene3D" id="1.10.620.20">
    <property type="entry name" value="Ribonucleotide Reductase, subunit A"/>
    <property type="match status" value="1"/>
</dbReference>
<evidence type="ECO:0000313" key="2">
    <source>
        <dbReference type="EMBL" id="SIS94101.1"/>
    </source>
</evidence>
<dbReference type="STRING" id="252246.SAMN05421799_107114"/>
<organism evidence="2 3">
    <name type="scientific">Alicyclobacillus vulcanalis</name>
    <dbReference type="NCBI Taxonomy" id="252246"/>
    <lineage>
        <taxon>Bacteria</taxon>
        <taxon>Bacillati</taxon>
        <taxon>Bacillota</taxon>
        <taxon>Bacilli</taxon>
        <taxon>Bacillales</taxon>
        <taxon>Alicyclobacillaceae</taxon>
        <taxon>Alicyclobacillus</taxon>
    </lineage>
</organism>
<dbReference type="AlphaFoldDB" id="A0A1N7N7E9"/>
<evidence type="ECO:0000313" key="3">
    <source>
        <dbReference type="Proteomes" id="UP000186156"/>
    </source>
</evidence>
<dbReference type="OrthoDB" id="5489780at2"/>
<keyword evidence="3" id="KW-1185">Reference proteome</keyword>
<name>A0A1N7N7E9_9BACL</name>
<dbReference type="GO" id="GO:0016491">
    <property type="term" value="F:oxidoreductase activity"/>
    <property type="evidence" value="ECO:0007669"/>
    <property type="project" value="InterPro"/>
</dbReference>
<sequence length="292" mass="34289">MSAVLNVEDVDLGEPSDSLDEVAQRLWRKAIAYGTWDPSKIDFEQDKRDYERLAPEMRAYLESFCGAFYHAEENVARLFCPWIMSAPSTWQQAYLSTQLVEEFKHTDFFARYFKEVFGLLTPKRRLHNPAHDSLLERAQKLLECLDRPEEDRIACIVEAFTHYQGIIEGVQANAGYHIFVHVFGKHGLFPGLSQGFRNIQRDEGRHVGFGMRVLRHYAQRDASLAERIRAVYRTYLPLIRARYGQPIELDGVRYEPPEEERGLERLMEMYERRMRDIFGSHWEVTEQETYSP</sequence>
<proteinExistence type="predicted"/>
<accession>A0A1N7N7E9</accession>
<protein>
    <submittedName>
        <fullName evidence="2">Ribonucleoside-diphosphate reductase beta chain</fullName>
    </submittedName>
</protein>
<comment type="cofactor">
    <cofactor evidence="1">
        <name>Fe cation</name>
        <dbReference type="ChEBI" id="CHEBI:24875"/>
    </cofactor>
</comment>
<dbReference type="NCBIfam" id="NF006200">
    <property type="entry name" value="PRK08326.1-3"/>
    <property type="match status" value="1"/>
</dbReference>
<evidence type="ECO:0000256" key="1">
    <source>
        <dbReference type="ARBA" id="ARBA00001962"/>
    </source>
</evidence>
<gene>
    <name evidence="2" type="ORF">SAMN05421799_107114</name>
</gene>
<dbReference type="EMBL" id="FTOO01000007">
    <property type="protein sequence ID" value="SIS94101.1"/>
    <property type="molecule type" value="Genomic_DNA"/>
</dbReference>
<dbReference type="InterPro" id="IPR012348">
    <property type="entry name" value="RNR-like"/>
</dbReference>
<dbReference type="GO" id="GO:0009263">
    <property type="term" value="P:deoxyribonucleotide biosynthetic process"/>
    <property type="evidence" value="ECO:0007669"/>
    <property type="project" value="InterPro"/>
</dbReference>
<dbReference type="SUPFAM" id="SSF47240">
    <property type="entry name" value="Ferritin-like"/>
    <property type="match status" value="1"/>
</dbReference>
<dbReference type="InterPro" id="IPR009078">
    <property type="entry name" value="Ferritin-like_SF"/>
</dbReference>
<dbReference type="Proteomes" id="UP000186156">
    <property type="component" value="Unassembled WGS sequence"/>
</dbReference>
<reference evidence="3" key="1">
    <citation type="submission" date="2017-01" db="EMBL/GenBank/DDBJ databases">
        <authorList>
            <person name="Varghese N."/>
            <person name="Submissions S."/>
        </authorList>
    </citation>
    <scope>NUCLEOTIDE SEQUENCE [LARGE SCALE GENOMIC DNA]</scope>
    <source>
        <strain evidence="3">DSM 16176</strain>
    </source>
</reference>
<dbReference type="InterPro" id="IPR000358">
    <property type="entry name" value="RNR_small_fam"/>
</dbReference>
<dbReference type="Pfam" id="PF00268">
    <property type="entry name" value="Ribonuc_red_sm"/>
    <property type="match status" value="1"/>
</dbReference>